<gene>
    <name evidence="2" type="ORF">H5410_036932</name>
</gene>
<reference evidence="2 3" key="1">
    <citation type="submission" date="2020-09" db="EMBL/GenBank/DDBJ databases">
        <title>De no assembly of potato wild relative species, Solanum commersonii.</title>
        <authorList>
            <person name="Cho K."/>
        </authorList>
    </citation>
    <scope>NUCLEOTIDE SEQUENCE [LARGE SCALE GENOMIC DNA]</scope>
    <source>
        <strain evidence="2">LZ3.2</strain>
        <tissue evidence="2">Leaf</tissue>
    </source>
</reference>
<evidence type="ECO:0000313" key="3">
    <source>
        <dbReference type="Proteomes" id="UP000824120"/>
    </source>
</evidence>
<feature type="transmembrane region" description="Helical" evidence="1">
    <location>
        <begin position="41"/>
        <end position="61"/>
    </location>
</feature>
<keyword evidence="1" id="KW-0812">Transmembrane</keyword>
<name>A0A9J5Y8U2_SOLCO</name>
<dbReference type="EMBL" id="JACXVP010000007">
    <property type="protein sequence ID" value="KAG5595700.1"/>
    <property type="molecule type" value="Genomic_DNA"/>
</dbReference>
<sequence>MTAPFIAILILLLQGFAYWNKGLSASLRVIAKWTRRSLGLRFLILFGLFVPFWEVVSMFSFKLQIPKT</sequence>
<keyword evidence="1" id="KW-0472">Membrane</keyword>
<organism evidence="2 3">
    <name type="scientific">Solanum commersonii</name>
    <name type="common">Commerson's wild potato</name>
    <name type="synonym">Commerson's nightshade</name>
    <dbReference type="NCBI Taxonomy" id="4109"/>
    <lineage>
        <taxon>Eukaryota</taxon>
        <taxon>Viridiplantae</taxon>
        <taxon>Streptophyta</taxon>
        <taxon>Embryophyta</taxon>
        <taxon>Tracheophyta</taxon>
        <taxon>Spermatophyta</taxon>
        <taxon>Magnoliopsida</taxon>
        <taxon>eudicotyledons</taxon>
        <taxon>Gunneridae</taxon>
        <taxon>Pentapetalae</taxon>
        <taxon>asterids</taxon>
        <taxon>lamiids</taxon>
        <taxon>Solanales</taxon>
        <taxon>Solanaceae</taxon>
        <taxon>Solanoideae</taxon>
        <taxon>Solaneae</taxon>
        <taxon>Solanum</taxon>
    </lineage>
</organism>
<comment type="caution">
    <text evidence="2">The sequence shown here is derived from an EMBL/GenBank/DDBJ whole genome shotgun (WGS) entry which is preliminary data.</text>
</comment>
<accession>A0A9J5Y8U2</accession>
<protein>
    <submittedName>
        <fullName evidence="2">Uncharacterized protein</fullName>
    </submittedName>
</protein>
<dbReference type="AlphaFoldDB" id="A0A9J5Y8U2"/>
<keyword evidence="3" id="KW-1185">Reference proteome</keyword>
<dbReference type="Proteomes" id="UP000824120">
    <property type="component" value="Chromosome 7"/>
</dbReference>
<evidence type="ECO:0000313" key="2">
    <source>
        <dbReference type="EMBL" id="KAG5595700.1"/>
    </source>
</evidence>
<keyword evidence="1" id="KW-1133">Transmembrane helix</keyword>
<evidence type="ECO:0000256" key="1">
    <source>
        <dbReference type="SAM" id="Phobius"/>
    </source>
</evidence>
<proteinExistence type="predicted"/>